<name>A0A3Q2YLT0_HIPCM</name>
<organism evidence="4 5">
    <name type="scientific">Hippocampus comes</name>
    <name type="common">Tiger tail seahorse</name>
    <dbReference type="NCBI Taxonomy" id="109280"/>
    <lineage>
        <taxon>Eukaryota</taxon>
        <taxon>Metazoa</taxon>
        <taxon>Chordata</taxon>
        <taxon>Craniata</taxon>
        <taxon>Vertebrata</taxon>
        <taxon>Euteleostomi</taxon>
        <taxon>Actinopterygii</taxon>
        <taxon>Neopterygii</taxon>
        <taxon>Teleostei</taxon>
        <taxon>Neoteleostei</taxon>
        <taxon>Acanthomorphata</taxon>
        <taxon>Syngnathiaria</taxon>
        <taxon>Syngnathiformes</taxon>
        <taxon>Syngnathoidei</taxon>
        <taxon>Syngnathidae</taxon>
        <taxon>Hippocampus</taxon>
    </lineage>
</organism>
<dbReference type="InterPro" id="IPR016186">
    <property type="entry name" value="C-type_lectin-like/link_sf"/>
</dbReference>
<dbReference type="PANTHER" id="PTHR22803">
    <property type="entry name" value="MANNOSE, PHOSPHOLIPASE, LECTIN RECEPTOR RELATED"/>
    <property type="match status" value="1"/>
</dbReference>
<proteinExistence type="predicted"/>
<sequence>MALGLRSVFLLCGLLAGVWALPKVTYCPKGWTQLDDTCFMFVAQQRTFIDAELICQLKGGNLASVLDARENALVIELIRQEFNGLRDTWIGLNDAIREGTNLWTDGSVVKFTAYTPPQPDDFGGLEDCTEIDDATEAWNDDQCTDLNYFVCSKEAHEH</sequence>
<keyword evidence="2" id="KW-0732">Signal</keyword>
<dbReference type="PROSITE" id="PS50041">
    <property type="entry name" value="C_TYPE_LECTIN_2"/>
    <property type="match status" value="1"/>
</dbReference>
<evidence type="ECO:0000313" key="4">
    <source>
        <dbReference type="Ensembl" id="ENSHCOP00000019469.1"/>
    </source>
</evidence>
<dbReference type="GeneTree" id="ENSGT01150000286973"/>
<reference evidence="4" key="1">
    <citation type="submission" date="2025-08" db="UniProtKB">
        <authorList>
            <consortium name="Ensembl"/>
        </authorList>
    </citation>
    <scope>IDENTIFICATION</scope>
</reference>
<dbReference type="InterPro" id="IPR050111">
    <property type="entry name" value="C-type_lectin/snaclec_domain"/>
</dbReference>
<feature type="domain" description="C-type lectin" evidence="3">
    <location>
        <begin position="34"/>
        <end position="152"/>
    </location>
</feature>
<feature type="chain" id="PRO_5018657175" evidence="2">
    <location>
        <begin position="21"/>
        <end position="158"/>
    </location>
</feature>
<keyword evidence="1" id="KW-1015">Disulfide bond</keyword>
<protein>
    <submittedName>
        <fullName evidence="4">Galactose-specific lectin nattectin-like</fullName>
    </submittedName>
</protein>
<dbReference type="InterPro" id="IPR016187">
    <property type="entry name" value="CTDL_fold"/>
</dbReference>
<dbReference type="Pfam" id="PF00059">
    <property type="entry name" value="Lectin_C"/>
    <property type="match status" value="1"/>
</dbReference>
<dbReference type="SUPFAM" id="SSF56436">
    <property type="entry name" value="C-type lectin-like"/>
    <property type="match status" value="1"/>
</dbReference>
<dbReference type="PROSITE" id="PS00615">
    <property type="entry name" value="C_TYPE_LECTIN_1"/>
    <property type="match status" value="1"/>
</dbReference>
<dbReference type="InterPro" id="IPR001304">
    <property type="entry name" value="C-type_lectin-like"/>
</dbReference>
<dbReference type="InterPro" id="IPR018378">
    <property type="entry name" value="C-type_lectin_CS"/>
</dbReference>
<keyword evidence="5" id="KW-1185">Reference proteome</keyword>
<dbReference type="OMA" id="MARMWIC"/>
<dbReference type="Proteomes" id="UP000264820">
    <property type="component" value="Unplaced"/>
</dbReference>
<dbReference type="Gene3D" id="3.10.100.10">
    <property type="entry name" value="Mannose-Binding Protein A, subunit A"/>
    <property type="match status" value="1"/>
</dbReference>
<evidence type="ECO:0000256" key="1">
    <source>
        <dbReference type="ARBA" id="ARBA00023157"/>
    </source>
</evidence>
<evidence type="ECO:0000313" key="5">
    <source>
        <dbReference type="Proteomes" id="UP000264820"/>
    </source>
</evidence>
<dbReference type="SMART" id="SM00034">
    <property type="entry name" value="CLECT"/>
    <property type="match status" value="1"/>
</dbReference>
<reference evidence="4" key="2">
    <citation type="submission" date="2025-09" db="UniProtKB">
        <authorList>
            <consortium name="Ensembl"/>
        </authorList>
    </citation>
    <scope>IDENTIFICATION</scope>
</reference>
<accession>A0A3Q2YLT0</accession>
<evidence type="ECO:0000256" key="2">
    <source>
        <dbReference type="SAM" id="SignalP"/>
    </source>
</evidence>
<dbReference type="AlphaFoldDB" id="A0A3Q2YLT0"/>
<evidence type="ECO:0000259" key="3">
    <source>
        <dbReference type="PROSITE" id="PS50041"/>
    </source>
</evidence>
<dbReference type="Ensembl" id="ENSHCOT00000008650.1">
    <property type="protein sequence ID" value="ENSHCOP00000019469.1"/>
    <property type="gene ID" value="ENSHCOG00000004831.1"/>
</dbReference>
<feature type="signal peptide" evidence="2">
    <location>
        <begin position="1"/>
        <end position="20"/>
    </location>
</feature>